<dbReference type="Pfam" id="PF04101">
    <property type="entry name" value="Glyco_tran_28_C"/>
    <property type="match status" value="1"/>
</dbReference>
<feature type="domain" description="Glycosyltransferase family 28 N-terminal" evidence="11">
    <location>
        <begin position="11"/>
        <end position="146"/>
    </location>
</feature>
<feature type="domain" description="Glycosyl transferase family 28 C-terminal" evidence="12">
    <location>
        <begin position="191"/>
        <end position="357"/>
    </location>
</feature>
<dbReference type="EMBL" id="CP073078">
    <property type="protein sequence ID" value="QUD87747.1"/>
    <property type="molecule type" value="Genomic_DNA"/>
</dbReference>
<evidence type="ECO:0000256" key="9">
    <source>
        <dbReference type="ARBA" id="ARBA00023316"/>
    </source>
</evidence>
<keyword evidence="4 10" id="KW-0808">Transferase</keyword>
<reference evidence="13" key="1">
    <citation type="submission" date="2021-04" db="EMBL/GenBank/DDBJ databases">
        <title>The complete genome sequence of Caulobacter sp. S6.</title>
        <authorList>
            <person name="Tang Y."/>
            <person name="Ouyang W."/>
            <person name="Liu Q."/>
            <person name="Huang B."/>
            <person name="Guo Z."/>
            <person name="Lei P."/>
        </authorList>
    </citation>
    <scope>NUCLEOTIDE SEQUENCE</scope>
    <source>
        <strain evidence="13">S6</strain>
    </source>
</reference>
<feature type="binding site" evidence="10">
    <location>
        <position position="128"/>
    </location>
    <ligand>
        <name>UDP-N-acetyl-alpha-D-glucosamine</name>
        <dbReference type="ChEBI" id="CHEBI:57705"/>
    </ligand>
</feature>
<dbReference type="PANTHER" id="PTHR21015:SF22">
    <property type="entry name" value="GLYCOSYLTRANSFERASE"/>
    <property type="match status" value="1"/>
</dbReference>
<dbReference type="HAMAP" id="MF_00033">
    <property type="entry name" value="MurG"/>
    <property type="match status" value="1"/>
</dbReference>
<keyword evidence="2 10" id="KW-0132">Cell division</keyword>
<evidence type="ECO:0000256" key="3">
    <source>
        <dbReference type="ARBA" id="ARBA00022676"/>
    </source>
</evidence>
<evidence type="ECO:0000313" key="13">
    <source>
        <dbReference type="EMBL" id="QUD87747.1"/>
    </source>
</evidence>
<dbReference type="InterPro" id="IPR007235">
    <property type="entry name" value="Glyco_trans_28_C"/>
</dbReference>
<dbReference type="Proteomes" id="UP000676409">
    <property type="component" value="Chromosome"/>
</dbReference>
<comment type="function">
    <text evidence="10">Cell wall formation. Catalyzes the transfer of a GlcNAc subunit on undecaprenyl-pyrophosphoryl-MurNAc-pentapeptide (lipid intermediate I) to form undecaprenyl-pyrophosphoryl-MurNAc-(pentapeptide)GlcNAc (lipid intermediate II).</text>
</comment>
<accession>A0A975FZK6</accession>
<evidence type="ECO:0000256" key="10">
    <source>
        <dbReference type="HAMAP-Rule" id="MF_00033"/>
    </source>
</evidence>
<evidence type="ECO:0000259" key="11">
    <source>
        <dbReference type="Pfam" id="PF03033"/>
    </source>
</evidence>
<dbReference type="RefSeq" id="WP_211937797.1">
    <property type="nucleotide sequence ID" value="NZ_CP073078.1"/>
</dbReference>
<dbReference type="InterPro" id="IPR004276">
    <property type="entry name" value="GlycoTrans_28_N"/>
</dbReference>
<dbReference type="GO" id="GO:0008360">
    <property type="term" value="P:regulation of cell shape"/>
    <property type="evidence" value="ECO:0007669"/>
    <property type="project" value="UniProtKB-KW"/>
</dbReference>
<evidence type="ECO:0000313" key="14">
    <source>
        <dbReference type="Proteomes" id="UP000676409"/>
    </source>
</evidence>
<protein>
    <recommendedName>
        <fullName evidence="10">UDP-N-acetylglucosamine--N-acetylmuramyl-(pentapeptide) pyrophosphoryl-undecaprenol N-acetylglucosamine transferase</fullName>
        <ecNumber evidence="10">2.4.1.227</ecNumber>
    </recommendedName>
    <alternativeName>
        <fullName evidence="10">Undecaprenyl-PP-MurNAc-pentapeptide-UDPGlcNAc GlcNAc transferase</fullName>
    </alternativeName>
</protein>
<feature type="binding site" evidence="10">
    <location>
        <position position="171"/>
    </location>
    <ligand>
        <name>UDP-N-acetyl-alpha-D-glucosamine</name>
        <dbReference type="ChEBI" id="CHEBI:57705"/>
    </ligand>
</feature>
<comment type="similarity">
    <text evidence="10">Belongs to the glycosyltransferase 28 family. MurG subfamily.</text>
</comment>
<keyword evidence="8 10" id="KW-0131">Cell cycle</keyword>
<dbReference type="KEGG" id="caul:KCG34_22320"/>
<keyword evidence="1 10" id="KW-1003">Cell membrane</keyword>
<name>A0A975FZK6_9CAUL</name>
<dbReference type="NCBIfam" id="TIGR01133">
    <property type="entry name" value="murG"/>
    <property type="match status" value="1"/>
</dbReference>
<feature type="binding site" evidence="10">
    <location>
        <position position="197"/>
    </location>
    <ligand>
        <name>UDP-N-acetyl-alpha-D-glucosamine</name>
        <dbReference type="ChEBI" id="CHEBI:57705"/>
    </ligand>
</feature>
<evidence type="ECO:0000256" key="8">
    <source>
        <dbReference type="ARBA" id="ARBA00023306"/>
    </source>
</evidence>
<dbReference type="Pfam" id="PF03033">
    <property type="entry name" value="Glyco_transf_28"/>
    <property type="match status" value="1"/>
</dbReference>
<comment type="subcellular location">
    <subcellularLocation>
        <location evidence="10">Cell membrane</location>
        <topology evidence="10">Peripheral membrane protein</topology>
        <orientation evidence="10">Cytoplasmic side</orientation>
    </subcellularLocation>
</comment>
<comment type="caution">
    <text evidence="10">Lacks conserved residue(s) required for the propagation of feature annotation.</text>
</comment>
<dbReference type="GO" id="GO:0009252">
    <property type="term" value="P:peptidoglycan biosynthetic process"/>
    <property type="evidence" value="ECO:0007669"/>
    <property type="project" value="UniProtKB-UniRule"/>
</dbReference>
<keyword evidence="14" id="KW-1185">Reference proteome</keyword>
<keyword evidence="6 10" id="KW-0573">Peptidoglycan synthesis</keyword>
<dbReference type="GO" id="GO:0071555">
    <property type="term" value="P:cell wall organization"/>
    <property type="evidence" value="ECO:0007669"/>
    <property type="project" value="UniProtKB-KW"/>
</dbReference>
<evidence type="ECO:0000256" key="5">
    <source>
        <dbReference type="ARBA" id="ARBA00022960"/>
    </source>
</evidence>
<comment type="catalytic activity">
    <reaction evidence="10">
        <text>di-trans,octa-cis-undecaprenyl diphospho-N-acetyl-alpha-D-muramoyl-L-alanyl-D-glutamyl-meso-2,6-diaminopimeloyl-D-alanyl-D-alanine + UDP-N-acetyl-alpha-D-glucosamine = di-trans,octa-cis-undecaprenyl diphospho-[N-acetyl-alpha-D-glucosaminyl-(1-&gt;4)]-N-acetyl-alpha-D-muramoyl-L-alanyl-D-glutamyl-meso-2,6-diaminopimeloyl-D-alanyl-D-alanine + UDP + H(+)</text>
        <dbReference type="Rhea" id="RHEA:31227"/>
        <dbReference type="ChEBI" id="CHEBI:15378"/>
        <dbReference type="ChEBI" id="CHEBI:57705"/>
        <dbReference type="ChEBI" id="CHEBI:58223"/>
        <dbReference type="ChEBI" id="CHEBI:61387"/>
        <dbReference type="ChEBI" id="CHEBI:61388"/>
        <dbReference type="EC" id="2.4.1.227"/>
    </reaction>
</comment>
<evidence type="ECO:0000256" key="4">
    <source>
        <dbReference type="ARBA" id="ARBA00022679"/>
    </source>
</evidence>
<keyword evidence="3 10" id="KW-0328">Glycosyltransferase</keyword>
<dbReference type="AlphaFoldDB" id="A0A975FZK6"/>
<gene>
    <name evidence="10 13" type="primary">murG</name>
    <name evidence="13" type="ORF">KCG34_22320</name>
</gene>
<proteinExistence type="inferred from homology"/>
<dbReference type="InterPro" id="IPR006009">
    <property type="entry name" value="GlcNAc_MurG"/>
</dbReference>
<dbReference type="CDD" id="cd03785">
    <property type="entry name" value="GT28_MurG"/>
    <property type="match status" value="1"/>
</dbReference>
<feature type="binding site" evidence="10">
    <location>
        <begin position="17"/>
        <end position="19"/>
    </location>
    <ligand>
        <name>UDP-N-acetyl-alpha-D-glucosamine</name>
        <dbReference type="ChEBI" id="CHEBI:57705"/>
    </ligand>
</feature>
<keyword evidence="5 10" id="KW-0133">Cell shape</keyword>
<dbReference type="Gene3D" id="3.40.50.2000">
    <property type="entry name" value="Glycogen Phosphorylase B"/>
    <property type="match status" value="2"/>
</dbReference>
<dbReference type="SUPFAM" id="SSF53756">
    <property type="entry name" value="UDP-Glycosyltransferase/glycogen phosphorylase"/>
    <property type="match status" value="1"/>
</dbReference>
<sequence>MSRRSNGKLAVVAAGGTGGHLFPAQALAEALIARGWRVVLCTDERGANFASNFPAEERIGLSAATYKPGDPMGMVRAALAIMTGVMQARTAFKRLDPDVVVGFGGYPSLPALLAAISTGRRTVIHEQNAVIGRANKFLAGRVTTVACAFPTLLKAPAAVSRRAKVVGNPVRPEIQALADKPYEAPTDQIRLLITGGSQGARLLSELMPQAIARLPESLRMRLVVQQQTRAESMDQARATYRNALVEAEIAPFFRDMAGRLGAAHLVVGRAGSSTVCEFAVAGKPAILVPLKIALDDDQGQNARLLAEAGGAEIAREDVLTVDVMANALETLLTNPARLERMAAAARSVARPDAAERLADVVEATAG</sequence>
<dbReference type="GO" id="GO:0005975">
    <property type="term" value="P:carbohydrate metabolic process"/>
    <property type="evidence" value="ECO:0007669"/>
    <property type="project" value="InterPro"/>
</dbReference>
<organism evidence="13 14">
    <name type="scientific">Phenylobacterium montanum</name>
    <dbReference type="NCBI Taxonomy" id="2823693"/>
    <lineage>
        <taxon>Bacteria</taxon>
        <taxon>Pseudomonadati</taxon>
        <taxon>Pseudomonadota</taxon>
        <taxon>Alphaproteobacteria</taxon>
        <taxon>Caulobacterales</taxon>
        <taxon>Caulobacteraceae</taxon>
        <taxon>Phenylobacterium</taxon>
    </lineage>
</organism>
<dbReference type="GO" id="GO:0051301">
    <property type="term" value="P:cell division"/>
    <property type="evidence" value="ECO:0007669"/>
    <property type="project" value="UniProtKB-KW"/>
</dbReference>
<keyword evidence="9 10" id="KW-0961">Cell wall biogenesis/degradation</keyword>
<dbReference type="GO" id="GO:0005886">
    <property type="term" value="C:plasma membrane"/>
    <property type="evidence" value="ECO:0007669"/>
    <property type="project" value="UniProtKB-SubCell"/>
</dbReference>
<evidence type="ECO:0000256" key="6">
    <source>
        <dbReference type="ARBA" id="ARBA00022984"/>
    </source>
</evidence>
<dbReference type="PANTHER" id="PTHR21015">
    <property type="entry name" value="UDP-N-ACETYLGLUCOSAMINE--N-ACETYLMURAMYL-(PENTAPEPTIDE) PYROPHOSPHORYL-UNDECAPRENOL N-ACETYLGLUCOSAMINE TRANSFERASE 1"/>
    <property type="match status" value="1"/>
</dbReference>
<comment type="pathway">
    <text evidence="10">Cell wall biogenesis; peptidoglycan biosynthesis.</text>
</comment>
<keyword evidence="7 10" id="KW-0472">Membrane</keyword>
<dbReference type="EC" id="2.4.1.227" evidence="10"/>
<dbReference type="GO" id="GO:0050511">
    <property type="term" value="F:undecaprenyldiphospho-muramoylpentapeptide beta-N-acetylglucosaminyltransferase activity"/>
    <property type="evidence" value="ECO:0007669"/>
    <property type="project" value="UniProtKB-UniRule"/>
</dbReference>
<feature type="binding site" evidence="10">
    <location>
        <position position="298"/>
    </location>
    <ligand>
        <name>UDP-N-acetyl-alpha-D-glucosamine</name>
        <dbReference type="ChEBI" id="CHEBI:57705"/>
    </ligand>
</feature>
<evidence type="ECO:0000256" key="7">
    <source>
        <dbReference type="ARBA" id="ARBA00023136"/>
    </source>
</evidence>
<evidence type="ECO:0000256" key="2">
    <source>
        <dbReference type="ARBA" id="ARBA00022618"/>
    </source>
</evidence>
<evidence type="ECO:0000259" key="12">
    <source>
        <dbReference type="Pfam" id="PF04101"/>
    </source>
</evidence>
<evidence type="ECO:0000256" key="1">
    <source>
        <dbReference type="ARBA" id="ARBA00022475"/>
    </source>
</evidence>